<comment type="catalytic activity">
    <reaction evidence="7">
        <text>3-dehydro-L-erythronate + ATP = 3-dehydro-4-O-phospho-L-erythronate + ADP + H(+)</text>
        <dbReference type="Rhea" id="RHEA:52552"/>
        <dbReference type="ChEBI" id="CHEBI:15378"/>
        <dbReference type="ChEBI" id="CHEBI:30616"/>
        <dbReference type="ChEBI" id="CHEBI:136592"/>
        <dbReference type="ChEBI" id="CHEBI:136670"/>
        <dbReference type="ChEBI" id="CHEBI:456216"/>
        <dbReference type="EC" id="2.7.1.217"/>
    </reaction>
</comment>
<dbReference type="InterPro" id="IPR037051">
    <property type="entry name" value="4-carb_acid_sugar_kinase_N_sf"/>
</dbReference>
<name>A0A1M7ZNI8_9HYPH</name>
<reference evidence="15 16" key="1">
    <citation type="submission" date="2016-12" db="EMBL/GenBank/DDBJ databases">
        <authorList>
            <person name="Song W.-J."/>
            <person name="Kurnit D.M."/>
        </authorList>
    </citation>
    <scope>NUCLEOTIDE SEQUENCE [LARGE SCALE GENOMIC DNA]</scope>
    <source>
        <strain evidence="15 16">DSM 19599</strain>
    </source>
</reference>
<evidence type="ECO:0000256" key="11">
    <source>
        <dbReference type="ARBA" id="ARBA00039461"/>
    </source>
</evidence>
<dbReference type="NCBIfam" id="NF043035">
    <property type="entry name" value="OxoTetrKin"/>
    <property type="match status" value="1"/>
</dbReference>
<evidence type="ECO:0000256" key="12">
    <source>
        <dbReference type="ARBA" id="ARBA00041377"/>
    </source>
</evidence>
<keyword evidence="6" id="KW-0119">Carbohydrate metabolism</keyword>
<gene>
    <name evidence="15" type="ORF">SAMN02745172_03133</name>
</gene>
<evidence type="ECO:0000256" key="1">
    <source>
        <dbReference type="ARBA" id="ARBA00005715"/>
    </source>
</evidence>
<evidence type="ECO:0000256" key="9">
    <source>
        <dbReference type="ARBA" id="ARBA00037335"/>
    </source>
</evidence>
<dbReference type="STRING" id="1123029.SAMN02745172_03133"/>
<dbReference type="Gene3D" id="3.40.50.10840">
    <property type="entry name" value="Putative sugar-binding, N-terminal domain"/>
    <property type="match status" value="1"/>
</dbReference>
<evidence type="ECO:0000259" key="14">
    <source>
        <dbReference type="Pfam" id="PF17042"/>
    </source>
</evidence>
<dbReference type="Pfam" id="PF17042">
    <property type="entry name" value="NBD_C"/>
    <property type="match status" value="1"/>
</dbReference>
<evidence type="ECO:0000256" key="4">
    <source>
        <dbReference type="ARBA" id="ARBA00022777"/>
    </source>
</evidence>
<protein>
    <recommendedName>
        <fullName evidence="11">3-oxo-tetronate kinase</fullName>
        <ecNumber evidence="10">2.7.1.217</ecNumber>
    </recommendedName>
    <alternativeName>
        <fullName evidence="12">3-dehydrotetronate 4-kinase</fullName>
    </alternativeName>
</protein>
<accession>A0A1M7ZNI8</accession>
<evidence type="ECO:0000256" key="6">
    <source>
        <dbReference type="ARBA" id="ARBA00023277"/>
    </source>
</evidence>
<proteinExistence type="inferred from homology"/>
<evidence type="ECO:0000313" key="15">
    <source>
        <dbReference type="EMBL" id="SHO66474.1"/>
    </source>
</evidence>
<dbReference type="InterPro" id="IPR042213">
    <property type="entry name" value="NBD_C_sf"/>
</dbReference>
<evidence type="ECO:0000313" key="16">
    <source>
        <dbReference type="Proteomes" id="UP000186406"/>
    </source>
</evidence>
<dbReference type="GO" id="GO:0016301">
    <property type="term" value="F:kinase activity"/>
    <property type="evidence" value="ECO:0007669"/>
    <property type="project" value="UniProtKB-KW"/>
</dbReference>
<dbReference type="SUPFAM" id="SSF142764">
    <property type="entry name" value="YgbK-like"/>
    <property type="match status" value="1"/>
</dbReference>
<keyword evidence="2" id="KW-0808">Transferase</keyword>
<feature type="domain" description="Four-carbon acid sugar kinase N-terminal" evidence="13">
    <location>
        <begin position="3"/>
        <end position="228"/>
    </location>
</feature>
<evidence type="ECO:0000259" key="13">
    <source>
        <dbReference type="Pfam" id="PF07005"/>
    </source>
</evidence>
<evidence type="ECO:0000256" key="2">
    <source>
        <dbReference type="ARBA" id="ARBA00022679"/>
    </source>
</evidence>
<feature type="domain" description="Four-carbon acid sugar kinase nucleotide binding" evidence="14">
    <location>
        <begin position="256"/>
        <end position="413"/>
    </location>
</feature>
<dbReference type="RefSeq" id="WP_073630345.1">
    <property type="nucleotide sequence ID" value="NZ_FRXO01000006.1"/>
</dbReference>
<keyword evidence="3" id="KW-0547">Nucleotide-binding</keyword>
<dbReference type="Pfam" id="PF07005">
    <property type="entry name" value="SBD_N"/>
    <property type="match status" value="1"/>
</dbReference>
<comment type="function">
    <text evidence="9">Catalyzes the ATP-dependent phosphorylation of 3-oxo-tetronate to 3-oxo-tetronate 4-phosphate.</text>
</comment>
<dbReference type="EC" id="2.7.1.217" evidence="10"/>
<dbReference type="GO" id="GO:0005524">
    <property type="term" value="F:ATP binding"/>
    <property type="evidence" value="ECO:0007669"/>
    <property type="project" value="UniProtKB-KW"/>
</dbReference>
<keyword evidence="5" id="KW-0067">ATP-binding</keyword>
<dbReference type="EMBL" id="FRXO01000006">
    <property type="protein sequence ID" value="SHO66474.1"/>
    <property type="molecule type" value="Genomic_DNA"/>
</dbReference>
<evidence type="ECO:0000256" key="8">
    <source>
        <dbReference type="ARBA" id="ARBA00036346"/>
    </source>
</evidence>
<evidence type="ECO:0000256" key="7">
    <source>
        <dbReference type="ARBA" id="ARBA00035898"/>
    </source>
</evidence>
<comment type="catalytic activity">
    <reaction evidence="8">
        <text>3-dehydro-D-erythronate + ATP = 3-dehydro-4-O-phospho-D-erythronate + ADP + H(+)</text>
        <dbReference type="Rhea" id="RHEA:52556"/>
        <dbReference type="ChEBI" id="CHEBI:15378"/>
        <dbReference type="ChEBI" id="CHEBI:30616"/>
        <dbReference type="ChEBI" id="CHEBI:57958"/>
        <dbReference type="ChEBI" id="CHEBI:136593"/>
        <dbReference type="ChEBI" id="CHEBI:456216"/>
        <dbReference type="EC" id="2.7.1.217"/>
    </reaction>
</comment>
<keyword evidence="4" id="KW-0418">Kinase</keyword>
<dbReference type="InterPro" id="IPR031475">
    <property type="entry name" value="NBD_C"/>
</dbReference>
<sequence length="421" mass="42853">MLLGAIADDLTGASDLALMLSREGMKTVQTVGIPPAGFDAGAADAVVVSLKSRTIPAAEAVEQSLAAAEWLLATGARQLFFKYCSTFDSTPVGNIGPVTEALLGRLGAGLTLACPAFPTNRRTVYLGYLFVGDELLSESPMKDHPLTPMRDPSLVRVLQAQTTLPVGLVAHERVRRGADAVAAAFSQAERAGQRIVIVDAIDDTDLRAIGTAARDMALVTGGSGIAIGLPENFRRAGLLAAAAPSARMVAPPGRAVILAGSCSAATRKQVATAVASGTAALRIDPLAVASGSLGVEEVAAFAETATGGPPLIYASADPAEVAAVQEKLGREHAGALVEGLMAGVACRLAERGFTRFLVAGGETSGAVVQALGVEGFAIGPEIDPGVPWMLSLGAGRPLALALKSGNFGAPDIFAKAWDLLA</sequence>
<dbReference type="InterPro" id="IPR050007">
    <property type="entry name" value="OtnK"/>
</dbReference>
<evidence type="ECO:0000256" key="3">
    <source>
        <dbReference type="ARBA" id="ARBA00022741"/>
    </source>
</evidence>
<dbReference type="Proteomes" id="UP000186406">
    <property type="component" value="Unassembled WGS sequence"/>
</dbReference>
<dbReference type="AlphaFoldDB" id="A0A1M7ZNI8"/>
<evidence type="ECO:0000256" key="5">
    <source>
        <dbReference type="ARBA" id="ARBA00022840"/>
    </source>
</evidence>
<evidence type="ECO:0000256" key="10">
    <source>
        <dbReference type="ARBA" id="ARBA00039095"/>
    </source>
</evidence>
<organism evidence="15 16">
    <name type="scientific">Pseudoxanthobacter soli DSM 19599</name>
    <dbReference type="NCBI Taxonomy" id="1123029"/>
    <lineage>
        <taxon>Bacteria</taxon>
        <taxon>Pseudomonadati</taxon>
        <taxon>Pseudomonadota</taxon>
        <taxon>Alphaproteobacteria</taxon>
        <taxon>Hyphomicrobiales</taxon>
        <taxon>Segnochrobactraceae</taxon>
        <taxon>Pseudoxanthobacter</taxon>
    </lineage>
</organism>
<comment type="similarity">
    <text evidence="1">Belongs to the four-carbon acid sugar kinase family.</text>
</comment>
<keyword evidence="16" id="KW-1185">Reference proteome</keyword>
<dbReference type="OrthoDB" id="191465at2"/>
<dbReference type="Gene3D" id="3.40.980.20">
    <property type="entry name" value="Four-carbon acid sugar kinase, nucleotide binding domain"/>
    <property type="match status" value="1"/>
</dbReference>
<dbReference type="InterPro" id="IPR010737">
    <property type="entry name" value="4-carb_acid_sugar_kinase_N"/>
</dbReference>